<protein>
    <submittedName>
        <fullName evidence="1">Uncharacterized protein</fullName>
    </submittedName>
</protein>
<comment type="caution">
    <text evidence="1">The sequence shown here is derived from an EMBL/GenBank/DDBJ whole genome shotgun (WGS) entry which is preliminary data.</text>
</comment>
<reference evidence="2" key="1">
    <citation type="submission" date="2018-08" db="EMBL/GenBank/DDBJ databases">
        <authorList>
            <person name="Liu Z.-W."/>
            <person name="Du Z.-J."/>
        </authorList>
    </citation>
    <scope>NUCLEOTIDE SEQUENCE [LARGE SCALE GENOMIC DNA]</scope>
    <source>
        <strain evidence="2">H4X</strain>
    </source>
</reference>
<dbReference type="Pfam" id="PF18950">
    <property type="entry name" value="DUF5694"/>
    <property type="match status" value="1"/>
</dbReference>
<keyword evidence="2" id="KW-1185">Reference proteome</keyword>
<gene>
    <name evidence="1" type="ORF">DXT99_24565</name>
</gene>
<proteinExistence type="predicted"/>
<dbReference type="OrthoDB" id="661563at2"/>
<dbReference type="EMBL" id="QRGR01000041">
    <property type="protein sequence ID" value="RDV11508.1"/>
    <property type="molecule type" value="Genomic_DNA"/>
</dbReference>
<sequence>MKKQVEGSSLNKRNGMKQTTTMKKRKRLYLAIILLGVYFNAAAQSGKTEILLLGSDHLNQVYDSGYPNTDVLTPSSQLAIREFTSLIEQYSPDMVMIEVVPEGQQEIDSLYSLYLKDELNLNELEGGRSEVYQLAFRIGKNLKLDRIVCVNSQGGTSQSILDNGENIELYKNETVELRKVVREKYDALQSGKLSFKDFLIFLNQPKAYNQIYHLRYITPARVTNGTFKNPDEMVDTAFVNPKYIGAELTSVFKNRDYKIYSNIVTTQLRQKPKRILLVIGVGHIGSLKNIFRDDPAFSIVDANEFLLKE</sequence>
<name>A0A3D8L260_9BACT</name>
<evidence type="ECO:0000313" key="2">
    <source>
        <dbReference type="Proteomes" id="UP000256708"/>
    </source>
</evidence>
<dbReference type="InterPro" id="IPR043749">
    <property type="entry name" value="DUF5694"/>
</dbReference>
<accession>A0A3D8L260</accession>
<organism evidence="1 2">
    <name type="scientific">Pontibacter diazotrophicus</name>
    <dbReference type="NCBI Taxonomy" id="1400979"/>
    <lineage>
        <taxon>Bacteria</taxon>
        <taxon>Pseudomonadati</taxon>
        <taxon>Bacteroidota</taxon>
        <taxon>Cytophagia</taxon>
        <taxon>Cytophagales</taxon>
        <taxon>Hymenobacteraceae</taxon>
        <taxon>Pontibacter</taxon>
    </lineage>
</organism>
<dbReference type="Proteomes" id="UP000256708">
    <property type="component" value="Unassembled WGS sequence"/>
</dbReference>
<evidence type="ECO:0000313" key="1">
    <source>
        <dbReference type="EMBL" id="RDV11508.1"/>
    </source>
</evidence>
<dbReference type="AlphaFoldDB" id="A0A3D8L260"/>